<dbReference type="AlphaFoldDB" id="A0A7V8NV04"/>
<evidence type="ECO:0000256" key="2">
    <source>
        <dbReference type="ARBA" id="ARBA00002368"/>
    </source>
</evidence>
<dbReference type="GO" id="GO:0046872">
    <property type="term" value="F:metal ion binding"/>
    <property type="evidence" value="ECO:0007669"/>
    <property type="project" value="UniProtKB-KW"/>
</dbReference>
<proteinExistence type="inferred from homology"/>
<keyword evidence="6" id="KW-0732">Signal</keyword>
<organism evidence="8 9">
    <name type="scientific">Candidatus Acidiferrum panamense</name>
    <dbReference type="NCBI Taxonomy" id="2741543"/>
    <lineage>
        <taxon>Bacteria</taxon>
        <taxon>Pseudomonadati</taxon>
        <taxon>Acidobacteriota</taxon>
        <taxon>Terriglobia</taxon>
        <taxon>Candidatus Acidiferrales</taxon>
        <taxon>Candidatus Acidiferrum</taxon>
    </lineage>
</organism>
<keyword evidence="5" id="KW-0378">Hydrolase</keyword>
<dbReference type="PANTHER" id="PTHR43135">
    <property type="entry name" value="ALPHA-D-RIBOSE 1-METHYLPHOSPHONATE 5-TRIPHOSPHATE DIPHOSPHATASE"/>
    <property type="match status" value="1"/>
</dbReference>
<dbReference type="InterPro" id="IPR032466">
    <property type="entry name" value="Metal_Hydrolase"/>
</dbReference>
<dbReference type="Proteomes" id="UP000567293">
    <property type="component" value="Unassembled WGS sequence"/>
</dbReference>
<accession>A0A7V8NV04</accession>
<gene>
    <name evidence="8" type="ORF">HRJ53_22980</name>
</gene>
<feature type="domain" description="Amidohydrolase-related" evidence="7">
    <location>
        <begin position="104"/>
        <end position="238"/>
    </location>
</feature>
<feature type="domain" description="Amidohydrolase-related" evidence="7">
    <location>
        <begin position="396"/>
        <end position="474"/>
    </location>
</feature>
<evidence type="ECO:0000256" key="4">
    <source>
        <dbReference type="ARBA" id="ARBA00022723"/>
    </source>
</evidence>
<feature type="signal peptide" evidence="6">
    <location>
        <begin position="1"/>
        <end position="20"/>
    </location>
</feature>
<dbReference type="Pfam" id="PF01979">
    <property type="entry name" value="Amidohydro_1"/>
    <property type="match status" value="2"/>
</dbReference>
<evidence type="ECO:0000259" key="7">
    <source>
        <dbReference type="Pfam" id="PF01979"/>
    </source>
</evidence>
<comment type="function">
    <text evidence="2">Catalyzes the reversible cyclization of carbamoyl aspartate to dihydroorotate.</text>
</comment>
<sequence>MKTVVALLWCAGAAVGAANAGAQSAVGPEQEGPFGSLEIRDVTVIDGSGAPAFGPVNIYIKGNRIERVASVDAIARGRREEQGAGAKEKETKQPDRVIAGKGLYVMPGLIDVHIHINQGKDVPAEYIYKLLLGHGVTTIRAFNVGRDDPKGMVAEKKKIAANQIIAPRMYVYPFWGRDNDPRNSHATGARQIVDEWHALGVDGIKIIGKPGLWPDVFHAIADQAQKNGMGVAVHIGQDGVYPMNAVKVASEGASTIEHHYGYPESSFTTQTIQNLPPGYNYSNEPDRFLETGRAWLEADEDRLHGEVIQSLLATMRKTGFIMVPTFSIYEANRDVTRAANLPWHSAFTLPAVMDSFLPNPAHHASYFYEWTSTKEADWARAYRRWMEFVNDYKNQGGVVAVGSDTGFLFSVWGFGTIRELEMLEEAGFSPLEAVHAATENGAKVVKNPELGLVRPGYLADLVVLTENPLADMKVFYGNGVTRVSADRREVREQCVKYTIRDGVIFDAQALLGDVRGMVSKAKQPPLAPNKP</sequence>
<dbReference type="InterPro" id="IPR051781">
    <property type="entry name" value="Metallo-dep_Hydrolase"/>
</dbReference>
<dbReference type="InterPro" id="IPR002195">
    <property type="entry name" value="Dihydroorotase_CS"/>
</dbReference>
<dbReference type="Gene3D" id="3.20.20.140">
    <property type="entry name" value="Metal-dependent hydrolases"/>
    <property type="match status" value="1"/>
</dbReference>
<dbReference type="SUPFAM" id="SSF51338">
    <property type="entry name" value="Composite domain of metallo-dependent hydrolases"/>
    <property type="match status" value="1"/>
</dbReference>
<protein>
    <submittedName>
        <fullName evidence="8">Amidohydrolase family protein</fullName>
    </submittedName>
</protein>
<evidence type="ECO:0000256" key="5">
    <source>
        <dbReference type="ARBA" id="ARBA00022801"/>
    </source>
</evidence>
<feature type="chain" id="PRO_5030534273" evidence="6">
    <location>
        <begin position="21"/>
        <end position="531"/>
    </location>
</feature>
<evidence type="ECO:0000256" key="3">
    <source>
        <dbReference type="ARBA" id="ARBA00010286"/>
    </source>
</evidence>
<dbReference type="SUPFAM" id="SSF51556">
    <property type="entry name" value="Metallo-dependent hydrolases"/>
    <property type="match status" value="1"/>
</dbReference>
<dbReference type="EMBL" id="JACDQQ010002222">
    <property type="protein sequence ID" value="MBA0087861.1"/>
    <property type="molecule type" value="Genomic_DNA"/>
</dbReference>
<evidence type="ECO:0000256" key="1">
    <source>
        <dbReference type="ARBA" id="ARBA00001947"/>
    </source>
</evidence>
<dbReference type="InterPro" id="IPR011059">
    <property type="entry name" value="Metal-dep_hydrolase_composite"/>
</dbReference>
<evidence type="ECO:0000256" key="6">
    <source>
        <dbReference type="SAM" id="SignalP"/>
    </source>
</evidence>
<name>A0A7V8NV04_9BACT</name>
<dbReference type="InterPro" id="IPR006680">
    <property type="entry name" value="Amidohydro-rel"/>
</dbReference>
<dbReference type="PROSITE" id="PS00482">
    <property type="entry name" value="DIHYDROOROTASE_1"/>
    <property type="match status" value="1"/>
</dbReference>
<comment type="caution">
    <text evidence="8">The sequence shown here is derived from an EMBL/GenBank/DDBJ whole genome shotgun (WGS) entry which is preliminary data.</text>
</comment>
<comment type="cofactor">
    <cofactor evidence="1">
        <name>Zn(2+)</name>
        <dbReference type="ChEBI" id="CHEBI:29105"/>
    </cofactor>
</comment>
<dbReference type="Gene3D" id="2.30.40.10">
    <property type="entry name" value="Urease, subunit C, domain 1"/>
    <property type="match status" value="1"/>
</dbReference>
<reference evidence="8" key="1">
    <citation type="submission" date="2020-06" db="EMBL/GenBank/DDBJ databases">
        <title>Legume-microbial interactions unlock mineral nutrients during tropical forest succession.</title>
        <authorList>
            <person name="Epihov D.Z."/>
        </authorList>
    </citation>
    <scope>NUCLEOTIDE SEQUENCE [LARGE SCALE GENOMIC DNA]</scope>
    <source>
        <strain evidence="8">Pan2503</strain>
    </source>
</reference>
<dbReference type="PANTHER" id="PTHR43135:SF3">
    <property type="entry name" value="ALPHA-D-RIBOSE 1-METHYLPHOSPHONATE 5-TRIPHOSPHATE DIPHOSPHATASE"/>
    <property type="match status" value="1"/>
</dbReference>
<comment type="similarity">
    <text evidence="3">Belongs to the metallo-dependent hydrolases superfamily. DHOase family. Class I DHOase subfamily.</text>
</comment>
<keyword evidence="4" id="KW-0479">Metal-binding</keyword>
<evidence type="ECO:0000313" key="9">
    <source>
        <dbReference type="Proteomes" id="UP000567293"/>
    </source>
</evidence>
<evidence type="ECO:0000313" key="8">
    <source>
        <dbReference type="EMBL" id="MBA0087861.1"/>
    </source>
</evidence>
<keyword evidence="9" id="KW-1185">Reference proteome</keyword>
<dbReference type="GO" id="GO:0016812">
    <property type="term" value="F:hydrolase activity, acting on carbon-nitrogen (but not peptide) bonds, in cyclic amides"/>
    <property type="evidence" value="ECO:0007669"/>
    <property type="project" value="InterPro"/>
</dbReference>